<comment type="subcellular location">
    <subcellularLocation>
        <location evidence="1">Nucleus</location>
    </subcellularLocation>
</comment>
<dbReference type="Gene3D" id="2.130.10.10">
    <property type="entry name" value="YVTN repeat-like/Quinoprotein amine dehydrogenase"/>
    <property type="match status" value="1"/>
</dbReference>
<dbReference type="VEuPathDB" id="GiardiaDB:GMRT_23231"/>
<sequence>MPVLTEAVKYADGWVFSDSKQLIHLRIDDSKGPSIKRLELPSEFQDDQILAVACTSDGRWMATCHSSKKVILFMIKGLKLEHVVESCTVRRASALLFVGDRLLIVADRFGTVYTVDFPGLLTVREKSKTFTFPSPVLGRCTTITSLSCSPSGSLLGLGDRDGLVVIADTFCPERIRTILASHKQYITRVFCLSDEHVVTAGDSGLLLHYILEQGRTRFLLAPSVCGSIVSFSHSPAPDTSSSLGVLYVLCSREMNVFLYKVDLDNSESTVELLIVHSRSPTDTDNYFAIPLTPGYFLDSEGSLLAPTKVWPGACPLWSGTDPTAFYPAPPAMAREVKV</sequence>
<dbReference type="PANTHER" id="PTHR16288:SF0">
    <property type="entry name" value="TRNA (GUANINE-N(7)-)-METHYLTRANSFERASE NON-CATALYTIC SUBUNIT WDR4"/>
    <property type="match status" value="1"/>
</dbReference>
<evidence type="ECO:0000256" key="1">
    <source>
        <dbReference type="ARBA" id="ARBA00004123"/>
    </source>
</evidence>
<dbReference type="GO" id="GO:0005634">
    <property type="term" value="C:nucleus"/>
    <property type="evidence" value="ECO:0007669"/>
    <property type="project" value="UniProtKB-SubCell"/>
</dbReference>
<dbReference type="Proteomes" id="UP000315496">
    <property type="component" value="Chromosome 3"/>
</dbReference>
<evidence type="ECO:0000313" key="7">
    <source>
        <dbReference type="Proteomes" id="UP000315496"/>
    </source>
</evidence>
<proteinExistence type="predicted"/>
<dbReference type="InterPro" id="IPR015943">
    <property type="entry name" value="WD40/YVTN_repeat-like_dom_sf"/>
</dbReference>
<dbReference type="InterPro" id="IPR028884">
    <property type="entry name" value="Trm82"/>
</dbReference>
<dbReference type="GO" id="GO:0036265">
    <property type="term" value="P:RNA (guanine-N7)-methylation"/>
    <property type="evidence" value="ECO:0007669"/>
    <property type="project" value="InterPro"/>
</dbReference>
<organism evidence="6 7">
    <name type="scientific">Giardia muris</name>
    <dbReference type="NCBI Taxonomy" id="5742"/>
    <lineage>
        <taxon>Eukaryota</taxon>
        <taxon>Metamonada</taxon>
        <taxon>Diplomonadida</taxon>
        <taxon>Hexamitidae</taxon>
        <taxon>Giardiinae</taxon>
        <taxon>Giardia</taxon>
    </lineage>
</organism>
<evidence type="ECO:0000256" key="4">
    <source>
        <dbReference type="ARBA" id="ARBA00022737"/>
    </source>
</evidence>
<dbReference type="EMBL" id="VDLU01000003">
    <property type="protein sequence ID" value="TNJ27637.1"/>
    <property type="molecule type" value="Genomic_DNA"/>
</dbReference>
<keyword evidence="7" id="KW-1185">Reference proteome</keyword>
<dbReference type="GO" id="GO:0006400">
    <property type="term" value="P:tRNA modification"/>
    <property type="evidence" value="ECO:0007669"/>
    <property type="project" value="TreeGrafter"/>
</dbReference>
<dbReference type="AlphaFoldDB" id="A0A4Z1T3K6"/>
<keyword evidence="5" id="KW-0539">Nucleus</keyword>
<evidence type="ECO:0000256" key="3">
    <source>
        <dbReference type="ARBA" id="ARBA00022694"/>
    </source>
</evidence>
<keyword evidence="4" id="KW-0677">Repeat</keyword>
<dbReference type="GO" id="GO:0005829">
    <property type="term" value="C:cytosol"/>
    <property type="evidence" value="ECO:0007669"/>
    <property type="project" value="TreeGrafter"/>
</dbReference>
<keyword evidence="2" id="KW-0853">WD repeat</keyword>
<evidence type="ECO:0000256" key="5">
    <source>
        <dbReference type="ARBA" id="ARBA00023242"/>
    </source>
</evidence>
<comment type="caution">
    <text evidence="6">The sequence shown here is derived from an EMBL/GenBank/DDBJ whole genome shotgun (WGS) entry which is preliminary data.</text>
</comment>
<dbReference type="InterPro" id="IPR036322">
    <property type="entry name" value="WD40_repeat_dom_sf"/>
</dbReference>
<evidence type="ECO:0000313" key="6">
    <source>
        <dbReference type="EMBL" id="TNJ27637.1"/>
    </source>
</evidence>
<dbReference type="GO" id="GO:0043527">
    <property type="term" value="C:tRNA methyltransferase complex"/>
    <property type="evidence" value="ECO:0007669"/>
    <property type="project" value="TreeGrafter"/>
</dbReference>
<name>A0A4Z1T3K6_GIAMU</name>
<dbReference type="InterPro" id="IPR001680">
    <property type="entry name" value="WD40_rpt"/>
</dbReference>
<dbReference type="SMART" id="SM00320">
    <property type="entry name" value="WD40"/>
    <property type="match status" value="3"/>
</dbReference>
<keyword evidence="3" id="KW-0819">tRNA processing</keyword>
<evidence type="ECO:0000256" key="2">
    <source>
        <dbReference type="ARBA" id="ARBA00022574"/>
    </source>
</evidence>
<reference evidence="6 7" key="1">
    <citation type="submission" date="2019-05" db="EMBL/GenBank/DDBJ databases">
        <title>The compact genome of Giardia muris reveals important steps in the evolution of intestinal protozoan parasites.</title>
        <authorList>
            <person name="Xu F."/>
            <person name="Jimenez-Gonzalez A."/>
            <person name="Einarsson E."/>
            <person name="Astvaldsson A."/>
            <person name="Peirasmaki D."/>
            <person name="Eckmann L."/>
            <person name="Andersson J.O."/>
            <person name="Svard S.G."/>
            <person name="Jerlstrom-Hultqvist J."/>
        </authorList>
    </citation>
    <scope>NUCLEOTIDE SEQUENCE [LARGE SCALE GENOMIC DNA]</scope>
    <source>
        <strain evidence="6 7">Roberts-Thomson</strain>
    </source>
</reference>
<dbReference type="OrthoDB" id="10256027at2759"/>
<dbReference type="PANTHER" id="PTHR16288">
    <property type="entry name" value="WD40 REPEAT PROTEIN 4"/>
    <property type="match status" value="1"/>
</dbReference>
<gene>
    <name evidence="6" type="ORF">GMRT_23231</name>
</gene>
<accession>A0A4Z1T3K6</accession>
<protein>
    <submittedName>
        <fullName evidence="6">Uncharacterized protein</fullName>
    </submittedName>
</protein>
<dbReference type="SUPFAM" id="SSF50978">
    <property type="entry name" value="WD40 repeat-like"/>
    <property type="match status" value="1"/>
</dbReference>